<evidence type="ECO:0000313" key="3">
    <source>
        <dbReference type="Proteomes" id="UP001165122"/>
    </source>
</evidence>
<dbReference type="EMBL" id="BRXW01000403">
    <property type="protein sequence ID" value="GMH51381.1"/>
    <property type="molecule type" value="Genomic_DNA"/>
</dbReference>
<comment type="caution">
    <text evidence="2">The sequence shown here is derived from an EMBL/GenBank/DDBJ whole genome shotgun (WGS) entry which is preliminary data.</text>
</comment>
<feature type="transmembrane region" description="Helical" evidence="1">
    <location>
        <begin position="229"/>
        <end position="258"/>
    </location>
</feature>
<accession>A0A9W6ZF72</accession>
<evidence type="ECO:0000313" key="2">
    <source>
        <dbReference type="EMBL" id="GMH51381.1"/>
    </source>
</evidence>
<keyword evidence="1" id="KW-0472">Membrane</keyword>
<proteinExistence type="predicted"/>
<feature type="transmembrane region" description="Helical" evidence="1">
    <location>
        <begin position="194"/>
        <end position="217"/>
    </location>
</feature>
<dbReference type="Proteomes" id="UP001165122">
    <property type="component" value="Unassembled WGS sequence"/>
</dbReference>
<feature type="transmembrane region" description="Helical" evidence="1">
    <location>
        <begin position="39"/>
        <end position="56"/>
    </location>
</feature>
<protein>
    <submittedName>
        <fullName evidence="2">Uncharacterized protein</fullName>
    </submittedName>
</protein>
<dbReference type="OrthoDB" id="202063at2759"/>
<sequence length="283" mass="31269">MHRQQGQVARLNLPTYADAGQIVAKGAIAFVKNQPKFTAFYLIGLVAALCFSGYTLSPQKIHQYDSIISSIDTSLEYEASQTYNQDYQVYYNSKGWFSCDSFCQRNKAKMERSLANLNLVRAESTSRVSDAKAVAGIYSEIGVNEVKDSFWSYFSRGTKFAKRQTMYDALFTGFRSASRNESTSEYLMKMVMQLLMNFSIGLIMCLGIFIIGLWSIISSYQPSLLEAVTFFFLAAAGGFAIVATVLGGMFGGVAAAGFTVAKIAEAQIENGPQGGQRRHLRQD</sequence>
<keyword evidence="1" id="KW-0812">Transmembrane</keyword>
<reference evidence="3" key="1">
    <citation type="journal article" date="2023" name="Commun. Biol.">
        <title>Genome analysis of Parmales, the sister group of diatoms, reveals the evolutionary specialization of diatoms from phago-mixotrophs to photoautotrophs.</title>
        <authorList>
            <person name="Ban H."/>
            <person name="Sato S."/>
            <person name="Yoshikawa S."/>
            <person name="Yamada K."/>
            <person name="Nakamura Y."/>
            <person name="Ichinomiya M."/>
            <person name="Sato N."/>
            <person name="Blanc-Mathieu R."/>
            <person name="Endo H."/>
            <person name="Kuwata A."/>
            <person name="Ogata H."/>
        </authorList>
    </citation>
    <scope>NUCLEOTIDE SEQUENCE [LARGE SCALE GENOMIC DNA]</scope>
    <source>
        <strain evidence="3">NIES 3700</strain>
    </source>
</reference>
<organism evidence="2 3">
    <name type="scientific">Triparma laevis f. longispina</name>
    <dbReference type="NCBI Taxonomy" id="1714387"/>
    <lineage>
        <taxon>Eukaryota</taxon>
        <taxon>Sar</taxon>
        <taxon>Stramenopiles</taxon>
        <taxon>Ochrophyta</taxon>
        <taxon>Bolidophyceae</taxon>
        <taxon>Parmales</taxon>
        <taxon>Triparmaceae</taxon>
        <taxon>Triparma</taxon>
    </lineage>
</organism>
<evidence type="ECO:0000256" key="1">
    <source>
        <dbReference type="SAM" id="Phobius"/>
    </source>
</evidence>
<keyword evidence="1" id="KW-1133">Transmembrane helix</keyword>
<keyword evidence="3" id="KW-1185">Reference proteome</keyword>
<name>A0A9W6ZF72_9STRA</name>
<gene>
    <name evidence="2" type="ORF">TrLO_g15959</name>
</gene>
<dbReference type="AlphaFoldDB" id="A0A9W6ZF72"/>